<evidence type="ECO:0000313" key="3">
    <source>
        <dbReference type="Proteomes" id="UP000033451"/>
    </source>
</evidence>
<proteinExistence type="predicted"/>
<reference evidence="2 3" key="1">
    <citation type="submission" date="2015-02" db="EMBL/GenBank/DDBJ databases">
        <title>Draft genome sequences of ten Microbacterium spp. with emphasis on heavy metal contaminated environments.</title>
        <authorList>
            <person name="Corretto E."/>
        </authorList>
    </citation>
    <scope>NUCLEOTIDE SEQUENCE [LARGE SCALE GENOMIC DNA]</scope>
    <source>
        <strain evidence="2 3">DSM 18659</strain>
    </source>
</reference>
<feature type="domain" description="HTH cro/C1-type" evidence="1">
    <location>
        <begin position="27"/>
        <end position="66"/>
    </location>
</feature>
<dbReference type="InterPro" id="IPR001387">
    <property type="entry name" value="Cro/C1-type_HTH"/>
</dbReference>
<dbReference type="GO" id="GO:0003677">
    <property type="term" value="F:DNA binding"/>
    <property type="evidence" value="ECO:0007669"/>
    <property type="project" value="InterPro"/>
</dbReference>
<evidence type="ECO:0000313" key="2">
    <source>
        <dbReference type="EMBL" id="KJL37089.1"/>
    </source>
</evidence>
<comment type="caution">
    <text evidence="2">The sequence shown here is derived from an EMBL/GenBank/DDBJ whole genome shotgun (WGS) entry which is preliminary data.</text>
</comment>
<dbReference type="EMBL" id="JYIY01000069">
    <property type="protein sequence ID" value="KJL37089.1"/>
    <property type="molecule type" value="Genomic_DNA"/>
</dbReference>
<dbReference type="PROSITE" id="PS50943">
    <property type="entry name" value="HTH_CROC1"/>
    <property type="match status" value="1"/>
</dbReference>
<protein>
    <recommendedName>
        <fullName evidence="1">HTH cro/C1-type domain-containing protein</fullName>
    </recommendedName>
</protein>
<gene>
    <name evidence="2" type="ORF">RR49_01201</name>
</gene>
<dbReference type="Gene3D" id="1.10.260.40">
    <property type="entry name" value="lambda repressor-like DNA-binding domains"/>
    <property type="match status" value="1"/>
</dbReference>
<keyword evidence="3" id="KW-1185">Reference proteome</keyword>
<dbReference type="PATRIC" id="fig|400772.4.peg.1224"/>
<evidence type="ECO:0000259" key="1">
    <source>
        <dbReference type="PROSITE" id="PS50943"/>
    </source>
</evidence>
<dbReference type="InterPro" id="IPR013975">
    <property type="entry name" value="Tscrpt_reg_BetR_N"/>
</dbReference>
<dbReference type="RefSeq" id="WP_045247144.1">
    <property type="nucleotide sequence ID" value="NZ_JYIY01000069.1"/>
</dbReference>
<name>A0A0F0LWJ5_9MICO</name>
<dbReference type="STRING" id="400772.RR49_01201"/>
<dbReference type="AlphaFoldDB" id="A0A0F0LWJ5"/>
<dbReference type="OrthoDB" id="5074529at2"/>
<sequence>MTTDSKTPAELVEDAILAADRSVKWTAERAGLAIPTLRRKVRGGGEFTISEIARIAKALGLHPTQLLPEEFRVEDAA</sequence>
<accession>A0A0F0LWJ5</accession>
<dbReference type="Proteomes" id="UP000033451">
    <property type="component" value="Unassembled WGS sequence"/>
</dbReference>
<organism evidence="2 3">
    <name type="scientific">Microbacterium ginsengisoli</name>
    <dbReference type="NCBI Taxonomy" id="400772"/>
    <lineage>
        <taxon>Bacteria</taxon>
        <taxon>Bacillati</taxon>
        <taxon>Actinomycetota</taxon>
        <taxon>Actinomycetes</taxon>
        <taxon>Micrococcales</taxon>
        <taxon>Microbacteriaceae</taxon>
        <taxon>Microbacterium</taxon>
    </lineage>
</organism>
<dbReference type="SUPFAM" id="SSF47413">
    <property type="entry name" value="lambda repressor-like DNA-binding domains"/>
    <property type="match status" value="1"/>
</dbReference>
<dbReference type="Pfam" id="PF08667">
    <property type="entry name" value="BetR"/>
    <property type="match status" value="1"/>
</dbReference>
<dbReference type="InterPro" id="IPR010982">
    <property type="entry name" value="Lambda_DNA-bd_dom_sf"/>
</dbReference>